<proteinExistence type="inferred from homology"/>
<reference evidence="3 4" key="1">
    <citation type="journal article" date="2013" name="Proc. Natl. Acad. Sci. U.S.A.">
        <title>Fine-scale variation in meiotic recombination in Mimulus inferred from population shotgun sequencing.</title>
        <authorList>
            <person name="Hellsten U."/>
            <person name="Wright K.M."/>
            <person name="Jenkins J."/>
            <person name="Shu S."/>
            <person name="Yuan Y."/>
            <person name="Wessler S.R."/>
            <person name="Schmutz J."/>
            <person name="Willis J.H."/>
            <person name="Rokhsar D.S."/>
        </authorList>
    </citation>
    <scope>NUCLEOTIDE SEQUENCE [LARGE SCALE GENOMIC DNA]</scope>
    <source>
        <strain evidence="4">cv. DUN x IM62</strain>
    </source>
</reference>
<dbReference type="STRING" id="4155.A0A022QE31"/>
<accession>A0A022QE31</accession>
<evidence type="ECO:0000313" key="4">
    <source>
        <dbReference type="Proteomes" id="UP000030748"/>
    </source>
</evidence>
<dbReference type="Gene3D" id="3.40.50.1110">
    <property type="entry name" value="SGNH hydrolase"/>
    <property type="match status" value="1"/>
</dbReference>
<dbReference type="GO" id="GO:0016788">
    <property type="term" value="F:hydrolase activity, acting on ester bonds"/>
    <property type="evidence" value="ECO:0007669"/>
    <property type="project" value="InterPro"/>
</dbReference>
<feature type="non-terminal residue" evidence="3">
    <location>
        <position position="1"/>
    </location>
</feature>
<sequence length="216" mass="24056">CSYKLRSALIFVGEIGANDIIYPLAQRKSLQEIQTYVPFINQAIINTTREIILDGALQIVVPGNFPLGCLPFGISVFGSNKSAVKYDEFGCVISLNNLVTFQNNDLKVGLDSLRREFPHAVIIYADYYNAFLSLLRHAPLLGFDPRSVLDVCCGSRNYNDELIDTLGPEFCGNAGVPVCPNPNRYIHWDGLHLTEAANQHISDIIVRNILLRIKCI</sequence>
<comment type="similarity">
    <text evidence="1">Belongs to the 'GDSL' lipolytic enzyme family.</text>
</comment>
<evidence type="ECO:0000256" key="2">
    <source>
        <dbReference type="ARBA" id="ARBA00023180"/>
    </source>
</evidence>
<name>A0A022QE31_ERYGU</name>
<dbReference type="SUPFAM" id="SSF52266">
    <property type="entry name" value="SGNH hydrolase"/>
    <property type="match status" value="1"/>
</dbReference>
<dbReference type="Pfam" id="PF00657">
    <property type="entry name" value="Lipase_GDSL"/>
    <property type="match status" value="1"/>
</dbReference>
<keyword evidence="2" id="KW-0325">Glycoprotein</keyword>
<evidence type="ECO:0008006" key="5">
    <source>
        <dbReference type="Google" id="ProtNLM"/>
    </source>
</evidence>
<evidence type="ECO:0000256" key="1">
    <source>
        <dbReference type="ARBA" id="ARBA00008668"/>
    </source>
</evidence>
<dbReference type="Proteomes" id="UP000030748">
    <property type="component" value="Unassembled WGS sequence"/>
</dbReference>
<dbReference type="eggNOG" id="ENOG502QSMM">
    <property type="taxonomic scope" value="Eukaryota"/>
</dbReference>
<organism evidence="3 4">
    <name type="scientific">Erythranthe guttata</name>
    <name type="common">Yellow monkey flower</name>
    <name type="synonym">Mimulus guttatus</name>
    <dbReference type="NCBI Taxonomy" id="4155"/>
    <lineage>
        <taxon>Eukaryota</taxon>
        <taxon>Viridiplantae</taxon>
        <taxon>Streptophyta</taxon>
        <taxon>Embryophyta</taxon>
        <taxon>Tracheophyta</taxon>
        <taxon>Spermatophyta</taxon>
        <taxon>Magnoliopsida</taxon>
        <taxon>eudicotyledons</taxon>
        <taxon>Gunneridae</taxon>
        <taxon>Pentapetalae</taxon>
        <taxon>asterids</taxon>
        <taxon>lamiids</taxon>
        <taxon>Lamiales</taxon>
        <taxon>Phrymaceae</taxon>
        <taxon>Erythranthe</taxon>
    </lineage>
</organism>
<dbReference type="AlphaFoldDB" id="A0A022QE31"/>
<dbReference type="PANTHER" id="PTHR22835:SF677">
    <property type="entry name" value="ACETYLAJMALAN ESTERASE-LIKE"/>
    <property type="match status" value="1"/>
</dbReference>
<dbReference type="InterPro" id="IPR001087">
    <property type="entry name" value="GDSL"/>
</dbReference>
<dbReference type="EMBL" id="KI632002">
    <property type="protein sequence ID" value="EYU25488.1"/>
    <property type="molecule type" value="Genomic_DNA"/>
</dbReference>
<protein>
    <recommendedName>
        <fullName evidence="5">SGNH hydrolase-type esterase domain-containing protein</fullName>
    </recommendedName>
</protein>
<dbReference type="InterPro" id="IPR036514">
    <property type="entry name" value="SGNH_hydro_sf"/>
</dbReference>
<keyword evidence="4" id="KW-1185">Reference proteome</keyword>
<evidence type="ECO:0000313" key="3">
    <source>
        <dbReference type="EMBL" id="EYU25488.1"/>
    </source>
</evidence>
<dbReference type="PANTHER" id="PTHR22835">
    <property type="entry name" value="ZINC FINGER FYVE DOMAIN CONTAINING PROTEIN"/>
    <property type="match status" value="1"/>
</dbReference>
<gene>
    <name evidence="3" type="ORF">MIMGU_mgv1a0265202mg</name>
</gene>